<dbReference type="CDD" id="cd00063">
    <property type="entry name" value="FN3"/>
    <property type="match status" value="1"/>
</dbReference>
<feature type="compositionally biased region" description="Gly residues" evidence="2">
    <location>
        <begin position="165"/>
        <end position="187"/>
    </location>
</feature>
<feature type="region of interest" description="Disordered" evidence="2">
    <location>
        <begin position="32"/>
        <end position="52"/>
    </location>
</feature>
<organism evidence="3 4">
    <name type="scientific">Natrarchaeobius chitinivorans</name>
    <dbReference type="NCBI Taxonomy" id="1679083"/>
    <lineage>
        <taxon>Archaea</taxon>
        <taxon>Methanobacteriati</taxon>
        <taxon>Methanobacteriota</taxon>
        <taxon>Stenosarchaea group</taxon>
        <taxon>Halobacteria</taxon>
        <taxon>Halobacteriales</taxon>
        <taxon>Natrialbaceae</taxon>
        <taxon>Natrarchaeobius</taxon>
    </lineage>
</organism>
<dbReference type="Gene3D" id="2.60.40.10">
    <property type="entry name" value="Immunoglobulins"/>
    <property type="match status" value="2"/>
</dbReference>
<dbReference type="InterPro" id="IPR013783">
    <property type="entry name" value="Ig-like_fold"/>
</dbReference>
<reference evidence="3 4" key="1">
    <citation type="submission" date="2018-10" db="EMBL/GenBank/DDBJ databases">
        <title>Natrarchaeobius chitinivorans gen. nov., sp. nov., and Natrarchaeobius haloalkaliphilus sp. nov., alkaliphilic, chitin-utilizing haloarchaea from hypersaline alkaline lakes.</title>
        <authorList>
            <person name="Sorokin D.Y."/>
            <person name="Elcheninov A.G."/>
            <person name="Kostrikina N.A."/>
            <person name="Bale N.J."/>
            <person name="Sinninghe Damste J.S."/>
            <person name="Khijniak T.V."/>
            <person name="Kublanov I.V."/>
            <person name="Toshchakov S.V."/>
        </authorList>
    </citation>
    <scope>NUCLEOTIDE SEQUENCE [LARGE SCALE GENOMIC DNA]</scope>
    <source>
        <strain evidence="3 4">AArcht7</strain>
    </source>
</reference>
<gene>
    <name evidence="3" type="ORF">EA472_22565</name>
</gene>
<dbReference type="PANTHER" id="PTHR46708:SF2">
    <property type="entry name" value="FIBRONECTIN TYPE-III DOMAIN-CONTAINING PROTEIN"/>
    <property type="match status" value="1"/>
</dbReference>
<accession>A0A3N6N5X5</accession>
<evidence type="ECO:0000313" key="3">
    <source>
        <dbReference type="EMBL" id="RQG93722.1"/>
    </source>
</evidence>
<dbReference type="Proteomes" id="UP000281431">
    <property type="component" value="Unassembled WGS sequence"/>
</dbReference>
<comment type="caution">
    <text evidence="3">The sequence shown here is derived from an EMBL/GenBank/DDBJ whole genome shotgun (WGS) entry which is preliminary data.</text>
</comment>
<name>A0A3N6N5X5_NATCH</name>
<dbReference type="InterPro" id="IPR003961">
    <property type="entry name" value="FN3_dom"/>
</dbReference>
<feature type="compositionally biased region" description="Acidic residues" evidence="2">
    <location>
        <begin position="147"/>
        <end position="163"/>
    </location>
</feature>
<evidence type="ECO:0000313" key="4">
    <source>
        <dbReference type="Proteomes" id="UP000281431"/>
    </source>
</evidence>
<protein>
    <submittedName>
        <fullName evidence="3">Fibronectin type III domain-containing protein</fullName>
    </submittedName>
</protein>
<keyword evidence="1" id="KW-0677">Repeat</keyword>
<dbReference type="InterPro" id="IPR036116">
    <property type="entry name" value="FN3_sf"/>
</dbReference>
<evidence type="ECO:0000256" key="1">
    <source>
        <dbReference type="ARBA" id="ARBA00022737"/>
    </source>
</evidence>
<dbReference type="InterPro" id="IPR050991">
    <property type="entry name" value="ECM_Regulatory_Proteins"/>
</dbReference>
<dbReference type="OrthoDB" id="329111at2157"/>
<evidence type="ECO:0000256" key="2">
    <source>
        <dbReference type="SAM" id="MobiDB-lite"/>
    </source>
</evidence>
<keyword evidence="4" id="KW-1185">Reference proteome</keyword>
<dbReference type="SUPFAM" id="SSF49265">
    <property type="entry name" value="Fibronectin type III"/>
    <property type="match status" value="2"/>
</dbReference>
<dbReference type="EMBL" id="REFZ01000069">
    <property type="protein sequence ID" value="RQG93722.1"/>
    <property type="molecule type" value="Genomic_DNA"/>
</dbReference>
<dbReference type="PANTHER" id="PTHR46708">
    <property type="entry name" value="TENASCIN"/>
    <property type="match status" value="1"/>
</dbReference>
<dbReference type="AlphaFoldDB" id="A0A3N6N5X5"/>
<sequence>MPITQTYEYTGASQTVDVSAYDTAWAELRGAAGEDGEDGDDGGDGGPGGPGGLLALEIDVSDLDTLELYPAGRPWGYYDGGLGGEGASFAGDGGDGAGATAIVGDGTLLAIVDGGGAGGGGGHIAANWVYGGGGGGGGRGGDGGSGGDEDDEYTTGDDGEDADGTGFGGDGGDSGLGGDNGDPGDAGGVEVLDSRVTVHDSEDGGSPVDEGEIEITEAIAPRASWVPTIDDLSVVDATTVDLEWTYDDSDLDGNEDVEIWIRYPTTDGDEFRDDYELVKTLSANTTSHTLEGVNNGREFEIVVAVNADGSIAPSDPESGTTPLPDVEGFVLDGSEPEELAVEEITPTLNHGEWRLEWRRSIETEWDDETTVPYDADPLEHVIESVLDGEQYDVRVRSETVDATGAWHTADEITALFSASDLEAIDVDETSATFSWIDESVFDGSYQVWLGRTDYDYGDDVGRIVTTVADDAEEAANADLHPEREYAVMVRAVTQYVHADSEVVTFETDSIGLEQRSVPSIGWHVEIDHPSGRTLKPQILDEVEWIPVVNGLPRVEIPVPRDEKWRSEALEDAPMRVWKDGVELPIDELRGVSREPGHSVLEGVGGTALDDYYRDVEYVEEDAHVAAEEFIENVVGYTANVDEPDSDTRGDVLMQDAETESEMEDALAEWPFGDTDPLELSVLGEVEMLQSAWFTEAEDADGDGSINIDEEGRWSGGEAVQLGGNDERTFSFSPEYEIPSVTCEFVFAIPGDSPGIEIEYEGTTLEDIDPGILSGTDDQYDLRTFQVSVDDVGPDNNLQFQITNTGGGDDIYLDWAHIRDDRFSYSTSDTEPEDGVVEGWEQYPESYDVLFDPVSSIEQVVGARAEIDIDDTSGDQALAVRNSSQHDWVEATNTDVLEVAEFAEAGQSIQLRVTLSRYDSDGTESGTFGDVSQVLDAIEVLATLQDIPVLLDFSADEDGVSILNRKADAGDFVWEVRPDGEGGTVVEWTQPGQRESDRQPDLIDWEAERTTESAYQHIIVEGDSRNVEGELFSVTGYGFLTGLDETYIRRNSERVYDPDDPDEVFERNVDYEMVWQEGAIRLLEGGSMDDDAEYAIDYRYKIRGEYEIPGVDDPATRKVNIADATTEREAELLAFGLALELQEPLEEATAVIDDADPRWSLVEALSDEELPFDVPVRVREIDQEAGQASLRLGSRRSVREAVDELRTRIDAVAGQL</sequence>
<feature type="compositionally biased region" description="Acidic residues" evidence="2">
    <location>
        <begin position="34"/>
        <end position="43"/>
    </location>
</feature>
<feature type="region of interest" description="Disordered" evidence="2">
    <location>
        <begin position="138"/>
        <end position="189"/>
    </location>
</feature>
<proteinExistence type="predicted"/>